<dbReference type="SUPFAM" id="SSF55271">
    <property type="entry name" value="DNA repair protein MutS, domain I"/>
    <property type="match status" value="1"/>
</dbReference>
<evidence type="ECO:0000313" key="4">
    <source>
        <dbReference type="Proteomes" id="UP000266841"/>
    </source>
</evidence>
<dbReference type="eggNOG" id="KOG0217">
    <property type="taxonomic scope" value="Eukaryota"/>
</dbReference>
<dbReference type="EMBL" id="AGNL01040134">
    <property type="protein sequence ID" value="EJK52272.1"/>
    <property type="molecule type" value="Genomic_DNA"/>
</dbReference>
<dbReference type="InterPro" id="IPR053276">
    <property type="entry name" value="MtDNA_mismatch_repair_MutS"/>
</dbReference>
<dbReference type="InterPro" id="IPR007695">
    <property type="entry name" value="DNA_mismatch_repair_MutS-lik_N"/>
</dbReference>
<comment type="caution">
    <text evidence="3">The sequence shown here is derived from an EMBL/GenBank/DDBJ whole genome shotgun (WGS) entry which is preliminary data.</text>
</comment>
<evidence type="ECO:0000313" key="3">
    <source>
        <dbReference type="EMBL" id="EJK52272.1"/>
    </source>
</evidence>
<accession>K0S086</accession>
<dbReference type="GO" id="GO:0005524">
    <property type="term" value="F:ATP binding"/>
    <property type="evidence" value="ECO:0007669"/>
    <property type="project" value="InterPro"/>
</dbReference>
<evidence type="ECO:0000256" key="1">
    <source>
        <dbReference type="SAM" id="MobiDB-lite"/>
    </source>
</evidence>
<dbReference type="InterPro" id="IPR016151">
    <property type="entry name" value="DNA_mismatch_repair_MutS_N"/>
</dbReference>
<feature type="region of interest" description="Disordered" evidence="1">
    <location>
        <begin position="113"/>
        <end position="135"/>
    </location>
</feature>
<feature type="region of interest" description="Disordered" evidence="1">
    <location>
        <begin position="484"/>
        <end position="522"/>
    </location>
</feature>
<evidence type="ECO:0000259" key="2">
    <source>
        <dbReference type="Pfam" id="PF01624"/>
    </source>
</evidence>
<dbReference type="Proteomes" id="UP000266841">
    <property type="component" value="Unassembled WGS sequence"/>
</dbReference>
<organism evidence="3 4">
    <name type="scientific">Thalassiosira oceanica</name>
    <name type="common">Marine diatom</name>
    <dbReference type="NCBI Taxonomy" id="159749"/>
    <lineage>
        <taxon>Eukaryota</taxon>
        <taxon>Sar</taxon>
        <taxon>Stramenopiles</taxon>
        <taxon>Ochrophyta</taxon>
        <taxon>Bacillariophyta</taxon>
        <taxon>Coscinodiscophyceae</taxon>
        <taxon>Thalassiosirophycidae</taxon>
        <taxon>Thalassiosirales</taxon>
        <taxon>Thalassiosiraceae</taxon>
        <taxon>Thalassiosira</taxon>
    </lineage>
</organism>
<dbReference type="PANTHER" id="PTHR48448:SF1">
    <property type="entry name" value="MUTL PROTEIN ISOFORM 1"/>
    <property type="match status" value="1"/>
</dbReference>
<feature type="compositionally biased region" description="Gly residues" evidence="1">
    <location>
        <begin position="114"/>
        <end position="127"/>
    </location>
</feature>
<dbReference type="GO" id="GO:0006298">
    <property type="term" value="P:mismatch repair"/>
    <property type="evidence" value="ECO:0007669"/>
    <property type="project" value="InterPro"/>
</dbReference>
<dbReference type="GO" id="GO:0030983">
    <property type="term" value="F:mismatched DNA binding"/>
    <property type="evidence" value="ECO:0007669"/>
    <property type="project" value="InterPro"/>
</dbReference>
<proteinExistence type="predicted"/>
<sequence>MSEESCRVDFLPSAAREGGGHGAGDFCTITAARGGGSDVRIPAWQLAALNGGADLNPRSPRQVSRLLFGAEGRPTDRATLRSISAGEDGDISSERRDAAALVLECRDLLARVSSGGGSSSGANGSGGPSFASRLNGVARPNMRQTGRSNQLIRAANFSKLASDGESDSKEYKGGEMRDTAIGAPEDVGNGFIDGPTMPPPAIPAVSDVPPSPYDRMVADLFSGDAPSIDPYWTEPLLRLAKSSSRSLVRQLRSGVCPMGYDPQAATSSTATGGTTKLLTFVRAQKARHPDAVLLVRVGDFYESYGTDAVMLVEHCGLNSMAGRARAGCPWGNVQATVDGLTSAGLRVAVYEERPWGSDPGSKRRMKERYLSQVVSSANPTYMHGLVLGDDGGATDDARHEDSSTSPGRSYVGVLETAKGYTLVEVSACGPAHLRPSRGWQGDEADRLLFLPWSAEAAFGVRLRASVSEWATAMEVGAVRPSRTRNTWSFPHHRRRKTTAAAPPPTAGSGPTPSSSVQTYRPSAVERIAARREHQRVRVQWGF</sequence>
<dbReference type="Pfam" id="PF01624">
    <property type="entry name" value="MutS_I"/>
    <property type="match status" value="1"/>
</dbReference>
<feature type="compositionally biased region" description="Low complexity" evidence="1">
    <location>
        <begin position="506"/>
        <end position="515"/>
    </location>
</feature>
<protein>
    <recommendedName>
        <fullName evidence="2">DNA mismatch repair protein MutS-like N-terminal domain-containing protein</fullName>
    </recommendedName>
</protein>
<gene>
    <name evidence="3" type="ORF">THAOC_28475</name>
</gene>
<feature type="region of interest" description="Disordered" evidence="1">
    <location>
        <begin position="388"/>
        <end position="408"/>
    </location>
</feature>
<dbReference type="OrthoDB" id="189901at2759"/>
<name>K0S086_THAOC</name>
<dbReference type="Gene3D" id="3.40.1170.10">
    <property type="entry name" value="DNA repair protein MutS, domain I"/>
    <property type="match status" value="1"/>
</dbReference>
<reference evidence="3 4" key="1">
    <citation type="journal article" date="2012" name="Genome Biol.">
        <title>Genome and low-iron response of an oceanic diatom adapted to chronic iron limitation.</title>
        <authorList>
            <person name="Lommer M."/>
            <person name="Specht M."/>
            <person name="Roy A.S."/>
            <person name="Kraemer L."/>
            <person name="Andreson R."/>
            <person name="Gutowska M.A."/>
            <person name="Wolf J."/>
            <person name="Bergner S.V."/>
            <person name="Schilhabel M.B."/>
            <person name="Klostermeier U.C."/>
            <person name="Beiko R.G."/>
            <person name="Rosenstiel P."/>
            <person name="Hippler M."/>
            <person name="Laroche J."/>
        </authorList>
    </citation>
    <scope>NUCLEOTIDE SEQUENCE [LARGE SCALE GENOMIC DNA]</scope>
    <source>
        <strain evidence="3 4">CCMP1005</strain>
    </source>
</reference>
<dbReference type="PANTHER" id="PTHR48448">
    <property type="entry name" value="MUTL PROTEIN ISOFORM 1"/>
    <property type="match status" value="1"/>
</dbReference>
<keyword evidence="4" id="KW-1185">Reference proteome</keyword>
<dbReference type="AlphaFoldDB" id="K0S086"/>
<feature type="domain" description="DNA mismatch repair protein MutS-like N-terminal" evidence="2">
    <location>
        <begin position="277"/>
        <end position="378"/>
    </location>
</feature>